<dbReference type="Gene3D" id="2.120.10.30">
    <property type="entry name" value="TolB, C-terminal domain"/>
    <property type="match status" value="2"/>
</dbReference>
<sequence>MNSQPPISYQDYAPTEHFQPTLALSPDGRKLLYVSDRRGGFALWSADLDSGDHKQLTQPGLTVRELSWGPADVVAFTADRDGAESTRLYVVRITDSGVTGVGGLRAGSGLVQQHLSEYGGWSADGGTIYFSSNERSLEDSDVMAFDIAGKTVRHITESTGVLEPCAVDPAGKHILLLKQNTNSEIHSGIVDLGTGELTFPAGLNGPDSVTFPFAWADPDGTAVYAVSNLGRDLMGILRFDLRTNSGSWVFEPVWEVEDAVLVAPGKLAVAVNVNGYSQIHLLGWGDPRVLDLPPGVCRYLTCSRGGERLAVLWETATGPANVYVADLGTGTVSKITDSRTSSADAVRVEPRSIAVQSFDREVPALLYAPVVEPGQRCPVVVSIHGGPDAQERPRYSYGGFYQYLASRGVAVIAPNYRGSRGYGSSYQRLIQRDWGGDELRDIAACAEWVRTCDWTDPDRIALFGASYGGFAVLSCLGRYPEYWCAGVDIVGPSNLVSFLKTVPPTWRAGMYRSVGHPEHDAEMLTARSPLSFAENIRAPLHVIQGALDPRVSRQESDQLVAELERLGREVEYVVYPDEGHGVIKKENILDSFTRLSAFLDLHLFDQK</sequence>
<reference evidence="5" key="1">
    <citation type="journal article" date="2019" name="Int. J. Syst. Evol. Microbiol.">
        <title>The Global Catalogue of Microorganisms (GCM) 10K type strain sequencing project: providing services to taxonomists for standard genome sequencing and annotation.</title>
        <authorList>
            <consortium name="The Broad Institute Genomics Platform"/>
            <consortium name="The Broad Institute Genome Sequencing Center for Infectious Disease"/>
            <person name="Wu L."/>
            <person name="Ma J."/>
        </authorList>
    </citation>
    <scope>NUCLEOTIDE SEQUENCE [LARGE SCALE GENOMIC DNA]</scope>
    <source>
        <strain evidence="5">JCM 10977</strain>
    </source>
</reference>
<dbReference type="SUPFAM" id="SSF82171">
    <property type="entry name" value="DPP6 N-terminal domain-like"/>
    <property type="match status" value="1"/>
</dbReference>
<protein>
    <submittedName>
        <fullName evidence="4">S9 family peptidase</fullName>
    </submittedName>
</protein>
<keyword evidence="2" id="KW-0720">Serine protease</keyword>
<dbReference type="SUPFAM" id="SSF53474">
    <property type="entry name" value="alpha/beta-Hydrolases"/>
    <property type="match status" value="1"/>
</dbReference>
<dbReference type="RefSeq" id="WP_343978205.1">
    <property type="nucleotide sequence ID" value="NZ_BAAAHK010000017.1"/>
</dbReference>
<dbReference type="Gene3D" id="3.40.50.1820">
    <property type="entry name" value="alpha/beta hydrolase"/>
    <property type="match status" value="1"/>
</dbReference>
<evidence type="ECO:0000313" key="4">
    <source>
        <dbReference type="EMBL" id="GAA0955103.1"/>
    </source>
</evidence>
<dbReference type="PANTHER" id="PTHR42776:SF27">
    <property type="entry name" value="DIPEPTIDYL PEPTIDASE FAMILY MEMBER 6"/>
    <property type="match status" value="1"/>
</dbReference>
<feature type="domain" description="Peptidase S9 prolyl oligopeptidase catalytic" evidence="3">
    <location>
        <begin position="402"/>
        <end position="603"/>
    </location>
</feature>
<keyword evidence="2" id="KW-0645">Protease</keyword>
<accession>A0ABP4BV32</accession>
<proteinExistence type="predicted"/>
<dbReference type="InterPro" id="IPR011659">
    <property type="entry name" value="WD40"/>
</dbReference>
<evidence type="ECO:0000313" key="5">
    <source>
        <dbReference type="Proteomes" id="UP001500542"/>
    </source>
</evidence>
<gene>
    <name evidence="4" type="ORF">GCM10009554_62070</name>
</gene>
<dbReference type="InterPro" id="IPR001375">
    <property type="entry name" value="Peptidase_S9_cat"/>
</dbReference>
<dbReference type="PANTHER" id="PTHR42776">
    <property type="entry name" value="SERINE PEPTIDASE S9 FAMILY MEMBER"/>
    <property type="match status" value="1"/>
</dbReference>
<name>A0ABP4BV32_9ACTN</name>
<dbReference type="InterPro" id="IPR011042">
    <property type="entry name" value="6-blade_b-propeller_TolB-like"/>
</dbReference>
<keyword evidence="5" id="KW-1185">Reference proteome</keyword>
<dbReference type="InterPro" id="IPR029058">
    <property type="entry name" value="AB_hydrolase_fold"/>
</dbReference>
<evidence type="ECO:0000259" key="3">
    <source>
        <dbReference type="Pfam" id="PF00326"/>
    </source>
</evidence>
<keyword evidence="1" id="KW-0378">Hydrolase</keyword>
<dbReference type="EMBL" id="BAAAHK010000017">
    <property type="protein sequence ID" value="GAA0955103.1"/>
    <property type="molecule type" value="Genomic_DNA"/>
</dbReference>
<evidence type="ECO:0000256" key="1">
    <source>
        <dbReference type="ARBA" id="ARBA00022801"/>
    </source>
</evidence>
<dbReference type="Pfam" id="PF00326">
    <property type="entry name" value="Peptidase_S9"/>
    <property type="match status" value="1"/>
</dbReference>
<evidence type="ECO:0000256" key="2">
    <source>
        <dbReference type="ARBA" id="ARBA00022825"/>
    </source>
</evidence>
<organism evidence="4 5">
    <name type="scientific">Kribbella koreensis</name>
    <dbReference type="NCBI Taxonomy" id="57909"/>
    <lineage>
        <taxon>Bacteria</taxon>
        <taxon>Bacillati</taxon>
        <taxon>Actinomycetota</taxon>
        <taxon>Actinomycetes</taxon>
        <taxon>Propionibacteriales</taxon>
        <taxon>Kribbellaceae</taxon>
        <taxon>Kribbella</taxon>
    </lineage>
</organism>
<comment type="caution">
    <text evidence="4">The sequence shown here is derived from an EMBL/GenBank/DDBJ whole genome shotgun (WGS) entry which is preliminary data.</text>
</comment>
<dbReference type="Proteomes" id="UP001500542">
    <property type="component" value="Unassembled WGS sequence"/>
</dbReference>
<dbReference type="Pfam" id="PF07676">
    <property type="entry name" value="PD40"/>
    <property type="match status" value="2"/>
</dbReference>